<dbReference type="InterPro" id="IPR047155">
    <property type="entry name" value="COMMD4/6/7/8"/>
</dbReference>
<gene>
    <name evidence="6" type="ORF">NXF25_010052</name>
</gene>
<evidence type="ECO:0000259" key="5">
    <source>
        <dbReference type="PROSITE" id="PS51269"/>
    </source>
</evidence>
<comment type="similarity">
    <text evidence="3">Belongs to the COMM domain-containing protein 6 family.</text>
</comment>
<sequence>MDLAPPRPVPRLGEGGVSPLPAWARPSRGEAGLLGVVKRRDPPHPPSVCGGGGGGRKCLVPVASLHCAASVMPPVAPGEAGGAGAAALATLPQDLLAELCERAVQRLQSGRVAFDAAQMCQRCHTAGVEVAPADLAQVFQALSWLFGTAAKNKLTSEEFSTELGKTFSFLPQQSGQVIQQVWNEKRKSLVGLEDAVPVAAAGQLIDFQWKLGMAISADSCKSLKLPCVTVAFKVADGLGNVTCKTIEMTVSQFQNFHSQFKEMASVLETF</sequence>
<evidence type="ECO:0000313" key="6">
    <source>
        <dbReference type="EMBL" id="KAK9401696.1"/>
    </source>
</evidence>
<protein>
    <recommendedName>
        <fullName evidence="1">COMM domain-containing protein 6</fullName>
    </recommendedName>
</protein>
<feature type="domain" description="COMM" evidence="5">
    <location>
        <begin position="203"/>
        <end position="270"/>
    </location>
</feature>
<evidence type="ECO:0000256" key="4">
    <source>
        <dbReference type="SAM" id="MobiDB-lite"/>
    </source>
</evidence>
<comment type="caution">
    <text evidence="6">The sequence shown here is derived from an EMBL/GenBank/DDBJ whole genome shotgun (WGS) entry which is preliminary data.</text>
</comment>
<evidence type="ECO:0000256" key="1">
    <source>
        <dbReference type="ARBA" id="ARBA00039908"/>
    </source>
</evidence>
<dbReference type="PANTHER" id="PTHR16231:SF5">
    <property type="entry name" value="COMM DOMAIN-CONTAINING PROTEIN 6"/>
    <property type="match status" value="1"/>
</dbReference>
<name>A0AAW1BIR6_CROAD</name>
<evidence type="ECO:0000256" key="2">
    <source>
        <dbReference type="ARBA" id="ARBA00093393"/>
    </source>
</evidence>
<dbReference type="Proteomes" id="UP001474421">
    <property type="component" value="Unassembled WGS sequence"/>
</dbReference>
<dbReference type="PROSITE" id="PS51269">
    <property type="entry name" value="COMM"/>
    <property type="match status" value="1"/>
</dbReference>
<dbReference type="Pfam" id="PF21672">
    <property type="entry name" value="COMM_HN"/>
    <property type="match status" value="1"/>
</dbReference>
<accession>A0AAW1BIR6</accession>
<dbReference type="EMBL" id="JAOTOJ010000004">
    <property type="protein sequence ID" value="KAK9401696.1"/>
    <property type="molecule type" value="Genomic_DNA"/>
</dbReference>
<dbReference type="AlphaFoldDB" id="A0AAW1BIR6"/>
<dbReference type="GO" id="GO:0051059">
    <property type="term" value="F:NF-kappaB binding"/>
    <property type="evidence" value="ECO:0007669"/>
    <property type="project" value="TreeGrafter"/>
</dbReference>
<evidence type="ECO:0000256" key="3">
    <source>
        <dbReference type="ARBA" id="ARBA00093468"/>
    </source>
</evidence>
<feature type="region of interest" description="Disordered" evidence="4">
    <location>
        <begin position="1"/>
        <end position="24"/>
    </location>
</feature>
<dbReference type="InterPro" id="IPR017920">
    <property type="entry name" value="COMM"/>
</dbReference>
<reference evidence="6 7" key="1">
    <citation type="journal article" date="2024" name="Proc. Natl. Acad. Sci. U.S.A.">
        <title>The genetic regulatory architecture and epigenomic basis for age-related changes in rattlesnake venom.</title>
        <authorList>
            <person name="Hogan M.P."/>
            <person name="Holding M.L."/>
            <person name="Nystrom G.S."/>
            <person name="Colston T.J."/>
            <person name="Bartlett D.A."/>
            <person name="Mason A.J."/>
            <person name="Ellsworth S.A."/>
            <person name="Rautsaw R.M."/>
            <person name="Lawrence K.C."/>
            <person name="Strickland J.L."/>
            <person name="He B."/>
            <person name="Fraser P."/>
            <person name="Margres M.J."/>
            <person name="Gilbert D.M."/>
            <person name="Gibbs H.L."/>
            <person name="Parkinson C.L."/>
            <person name="Rokyta D.R."/>
        </authorList>
    </citation>
    <scope>NUCLEOTIDE SEQUENCE [LARGE SCALE GENOMIC DNA]</scope>
    <source>
        <strain evidence="6">DRR0105</strain>
    </source>
</reference>
<evidence type="ECO:0000313" key="7">
    <source>
        <dbReference type="Proteomes" id="UP001474421"/>
    </source>
</evidence>
<proteinExistence type="inferred from homology"/>
<organism evidence="6 7">
    <name type="scientific">Crotalus adamanteus</name>
    <name type="common">Eastern diamondback rattlesnake</name>
    <dbReference type="NCBI Taxonomy" id="8729"/>
    <lineage>
        <taxon>Eukaryota</taxon>
        <taxon>Metazoa</taxon>
        <taxon>Chordata</taxon>
        <taxon>Craniata</taxon>
        <taxon>Vertebrata</taxon>
        <taxon>Euteleostomi</taxon>
        <taxon>Lepidosauria</taxon>
        <taxon>Squamata</taxon>
        <taxon>Bifurcata</taxon>
        <taxon>Unidentata</taxon>
        <taxon>Episquamata</taxon>
        <taxon>Toxicofera</taxon>
        <taxon>Serpentes</taxon>
        <taxon>Colubroidea</taxon>
        <taxon>Viperidae</taxon>
        <taxon>Crotalinae</taxon>
        <taxon>Crotalus</taxon>
    </lineage>
</organism>
<comment type="function">
    <text evidence="2">Scaffold protein in the commander complex that is essential for endosomal recycling of transmembrane cargos; the commander complex is composed of the CCC subcomplex and the retriever subcomplex. May modulate activity of cullin-RING E3 ubiquitin ligase (CRL) complexes. Down-regulates activation of NF-kappa-B. Inhibits TNF-induced NFKB1 activation.</text>
</comment>
<keyword evidence="7" id="KW-1185">Reference proteome</keyword>
<dbReference type="PANTHER" id="PTHR16231">
    <property type="entry name" value="COMM DOMAIN-CONTAINING PROTEIN 4-8 FAMILY MEMBER"/>
    <property type="match status" value="1"/>
</dbReference>
<dbReference type="Pfam" id="PF07258">
    <property type="entry name" value="COMM_domain"/>
    <property type="match status" value="1"/>
</dbReference>